<feature type="compositionally biased region" description="Basic and acidic residues" evidence="7">
    <location>
        <begin position="9"/>
        <end position="26"/>
    </location>
</feature>
<dbReference type="EMBL" id="JAADJF010000046">
    <property type="protein sequence ID" value="KAF4442406.1"/>
    <property type="molecule type" value="Genomic_DNA"/>
</dbReference>
<evidence type="ECO:0000256" key="5">
    <source>
        <dbReference type="ARBA" id="ARBA00023239"/>
    </source>
</evidence>
<dbReference type="GO" id="GO:0005737">
    <property type="term" value="C:cytoplasm"/>
    <property type="evidence" value="ECO:0007669"/>
    <property type="project" value="TreeGrafter"/>
</dbReference>
<dbReference type="PANTHER" id="PTHR45677">
    <property type="entry name" value="GLUTAMATE DECARBOXYLASE-RELATED"/>
    <property type="match status" value="1"/>
</dbReference>
<dbReference type="SUPFAM" id="SSF53383">
    <property type="entry name" value="PLP-dependent transferases"/>
    <property type="match status" value="1"/>
</dbReference>
<keyword evidence="4 6" id="KW-0663">Pyridoxal phosphate</keyword>
<feature type="region of interest" description="Disordered" evidence="7">
    <location>
        <begin position="1"/>
        <end position="26"/>
    </location>
</feature>
<comment type="caution">
    <text evidence="8">The sequence shown here is derived from an EMBL/GenBank/DDBJ whole genome shotgun (WGS) entry which is preliminary data.</text>
</comment>
<evidence type="ECO:0000256" key="2">
    <source>
        <dbReference type="ARBA" id="ARBA00009533"/>
    </source>
</evidence>
<dbReference type="Gene3D" id="3.40.640.10">
    <property type="entry name" value="Type I PLP-dependent aspartate aminotransferase-like (Major domain)"/>
    <property type="match status" value="2"/>
</dbReference>
<dbReference type="InterPro" id="IPR015421">
    <property type="entry name" value="PyrdxlP-dep_Trfase_major"/>
</dbReference>
<dbReference type="Gene3D" id="3.90.1150.170">
    <property type="match status" value="2"/>
</dbReference>
<dbReference type="Proteomes" id="UP000536711">
    <property type="component" value="Unassembled WGS sequence"/>
</dbReference>
<dbReference type="OrthoDB" id="392571at2759"/>
<keyword evidence="9" id="KW-1185">Reference proteome</keyword>
<dbReference type="InterPro" id="IPR002129">
    <property type="entry name" value="PyrdxlP-dep_de-COase"/>
</dbReference>
<comment type="cofactor">
    <cofactor evidence="1 6">
        <name>pyridoxal 5'-phosphate</name>
        <dbReference type="ChEBI" id="CHEBI:597326"/>
    </cofactor>
</comment>
<dbReference type="GO" id="GO:0016831">
    <property type="term" value="F:carboxy-lyase activity"/>
    <property type="evidence" value="ECO:0007669"/>
    <property type="project" value="UniProtKB-KW"/>
</dbReference>
<dbReference type="PANTHER" id="PTHR45677:SF8">
    <property type="entry name" value="CYSTEINE SULFINIC ACID DECARBOXYLASE"/>
    <property type="match status" value="1"/>
</dbReference>
<accession>A0A8H4K2I6</accession>
<name>A0A8H4K2I6_9HYPO</name>
<keyword evidence="5 6" id="KW-0456">Lyase</keyword>
<evidence type="ECO:0000313" key="8">
    <source>
        <dbReference type="EMBL" id="KAF4442406.1"/>
    </source>
</evidence>
<evidence type="ECO:0000256" key="1">
    <source>
        <dbReference type="ARBA" id="ARBA00001933"/>
    </source>
</evidence>
<comment type="similarity">
    <text evidence="2 6">Belongs to the group II decarboxylase family.</text>
</comment>
<evidence type="ECO:0000256" key="6">
    <source>
        <dbReference type="RuleBase" id="RU000382"/>
    </source>
</evidence>
<dbReference type="AlphaFoldDB" id="A0A8H4K2I6"/>
<evidence type="ECO:0000256" key="3">
    <source>
        <dbReference type="ARBA" id="ARBA00022793"/>
    </source>
</evidence>
<evidence type="ECO:0000313" key="9">
    <source>
        <dbReference type="Proteomes" id="UP000536711"/>
    </source>
</evidence>
<proteinExistence type="inferred from homology"/>
<evidence type="ECO:0000256" key="4">
    <source>
        <dbReference type="ARBA" id="ARBA00022898"/>
    </source>
</evidence>
<sequence length="352" mass="39027">MTISSPPPLDEHSRATEDEGEGRTKRLFDEVAGWGVLFKTHRPDHPEAQSIVPRQVSSDSTPESGLTDEQLIHEFRSIIAKSTKSRSPDFLGFPDITTCPAAVGAALLIPLLNQNMANSETCPPKATFVEMEAIQWLLLPSKIRVLVPDMAENHSMRSAMAMISLGEENIIPVLVDAEFHMDQEALQRIIDQQGKLGDAVMACVAYAVDPTCLRIDDLHGLSQILQEEDIWFHVDACHGSQLAFSERHRYKLREIEKADSITVDPQQALLIPYDCSLVLFRESDTQASLSTDSDSISNTQWSFGGTSPFTGSRAFNSLKIWSSIKSHGKNSMGRMIDGRLELTNAIQLDVEH</sequence>
<reference evidence="8 9" key="1">
    <citation type="submission" date="2020-01" db="EMBL/GenBank/DDBJ databases">
        <title>Identification and distribution of gene clusters putatively required for synthesis of sphingolipid metabolism inhibitors in phylogenetically diverse species of the filamentous fungus Fusarium.</title>
        <authorList>
            <person name="Kim H.-S."/>
            <person name="Busman M."/>
            <person name="Brown D.W."/>
            <person name="Divon H."/>
            <person name="Uhlig S."/>
            <person name="Proctor R.H."/>
        </authorList>
    </citation>
    <scope>NUCLEOTIDE SEQUENCE [LARGE SCALE GENOMIC DNA]</scope>
    <source>
        <strain evidence="8 9">NRRL 13308</strain>
    </source>
</reference>
<dbReference type="Pfam" id="PF00282">
    <property type="entry name" value="Pyridoxal_deC"/>
    <property type="match status" value="1"/>
</dbReference>
<evidence type="ECO:0000256" key="7">
    <source>
        <dbReference type="SAM" id="MobiDB-lite"/>
    </source>
</evidence>
<organism evidence="8 9">
    <name type="scientific">Fusarium acutatum</name>
    <dbReference type="NCBI Taxonomy" id="78861"/>
    <lineage>
        <taxon>Eukaryota</taxon>
        <taxon>Fungi</taxon>
        <taxon>Dikarya</taxon>
        <taxon>Ascomycota</taxon>
        <taxon>Pezizomycotina</taxon>
        <taxon>Sordariomycetes</taxon>
        <taxon>Hypocreomycetidae</taxon>
        <taxon>Hypocreales</taxon>
        <taxon>Nectriaceae</taxon>
        <taxon>Fusarium</taxon>
        <taxon>Fusarium fujikuroi species complex</taxon>
    </lineage>
</organism>
<dbReference type="GO" id="GO:0030170">
    <property type="term" value="F:pyridoxal phosphate binding"/>
    <property type="evidence" value="ECO:0007669"/>
    <property type="project" value="InterPro"/>
</dbReference>
<keyword evidence="3" id="KW-0210">Decarboxylase</keyword>
<feature type="region of interest" description="Disordered" evidence="7">
    <location>
        <begin position="45"/>
        <end position="66"/>
    </location>
</feature>
<gene>
    <name evidence="8" type="ORF">FACUT_2065</name>
</gene>
<dbReference type="InterPro" id="IPR015424">
    <property type="entry name" value="PyrdxlP-dep_Trfase"/>
</dbReference>
<feature type="compositionally biased region" description="Polar residues" evidence="7">
    <location>
        <begin position="55"/>
        <end position="64"/>
    </location>
</feature>
<protein>
    <submittedName>
        <fullName evidence="8">Glutamic acid decarboxylase</fullName>
    </submittedName>
</protein>
<dbReference type="GO" id="GO:0019752">
    <property type="term" value="P:carboxylic acid metabolic process"/>
    <property type="evidence" value="ECO:0007669"/>
    <property type="project" value="InterPro"/>
</dbReference>